<name>A0A929PUX3_9SPHI</name>
<dbReference type="EMBL" id="JADFFL010000002">
    <property type="protein sequence ID" value="MBE9661218.1"/>
    <property type="molecule type" value="Genomic_DNA"/>
</dbReference>
<organism evidence="1 2">
    <name type="scientific">Mucilaginibacter myungsuensis</name>
    <dbReference type="NCBI Taxonomy" id="649104"/>
    <lineage>
        <taxon>Bacteria</taxon>
        <taxon>Pseudomonadati</taxon>
        <taxon>Bacteroidota</taxon>
        <taxon>Sphingobacteriia</taxon>
        <taxon>Sphingobacteriales</taxon>
        <taxon>Sphingobacteriaceae</taxon>
        <taxon>Mucilaginibacter</taxon>
    </lineage>
</organism>
<sequence>MNKFDFQHPHGMELRVRDSLDLEWMEFLTSIDTANIVVGELDPVFVKKHSGQKGGNVRSLIFSPVIFSRSGDKAVCGTLKFSSKGGLSEHIVLLERNGKKWMIRKRYFISVS</sequence>
<dbReference type="AlphaFoldDB" id="A0A929PUX3"/>
<accession>A0A929PUX3</accession>
<keyword evidence="2" id="KW-1185">Reference proteome</keyword>
<dbReference type="Proteomes" id="UP000622475">
    <property type="component" value="Unassembled WGS sequence"/>
</dbReference>
<evidence type="ECO:0000313" key="1">
    <source>
        <dbReference type="EMBL" id="MBE9661218.1"/>
    </source>
</evidence>
<comment type="caution">
    <text evidence="1">The sequence shown here is derived from an EMBL/GenBank/DDBJ whole genome shotgun (WGS) entry which is preliminary data.</text>
</comment>
<reference evidence="1" key="1">
    <citation type="submission" date="2020-10" db="EMBL/GenBank/DDBJ databases">
        <title>Mucilaginibacter mali sp. nov., isolated from rhizosphere soil of apple orchard.</title>
        <authorList>
            <person name="Lee J.-S."/>
            <person name="Kim H.S."/>
            <person name="Kim J.-S."/>
        </authorList>
    </citation>
    <scope>NUCLEOTIDE SEQUENCE</scope>
    <source>
        <strain evidence="1">KCTC 22746</strain>
    </source>
</reference>
<dbReference type="RefSeq" id="WP_194110420.1">
    <property type="nucleotide sequence ID" value="NZ_JADFFL010000002.1"/>
</dbReference>
<gene>
    <name evidence="1" type="ORF">IRJ16_04925</name>
</gene>
<evidence type="ECO:0000313" key="2">
    <source>
        <dbReference type="Proteomes" id="UP000622475"/>
    </source>
</evidence>
<proteinExistence type="predicted"/>
<protein>
    <submittedName>
        <fullName evidence="1">Uncharacterized protein</fullName>
    </submittedName>
</protein>